<dbReference type="AlphaFoldDB" id="Q3J8H4"/>
<evidence type="ECO:0000313" key="2">
    <source>
        <dbReference type="EMBL" id="ABA58872.1"/>
    </source>
</evidence>
<keyword evidence="3" id="KW-1185">Reference proteome</keyword>
<dbReference type="Pfam" id="PF00775">
    <property type="entry name" value="Dioxygenase_C"/>
    <property type="match status" value="1"/>
</dbReference>
<evidence type="ECO:0000313" key="3">
    <source>
        <dbReference type="Proteomes" id="UP000006838"/>
    </source>
</evidence>
<accession>Q3J8H4</accession>
<evidence type="ECO:0000259" key="1">
    <source>
        <dbReference type="Pfam" id="PF00775"/>
    </source>
</evidence>
<dbReference type="InterPro" id="IPR006311">
    <property type="entry name" value="TAT_signal"/>
</dbReference>
<dbReference type="SUPFAM" id="SSF49482">
    <property type="entry name" value="Aromatic compound dioxygenase"/>
    <property type="match status" value="1"/>
</dbReference>
<dbReference type="GO" id="GO:0008199">
    <property type="term" value="F:ferric iron binding"/>
    <property type="evidence" value="ECO:0007669"/>
    <property type="project" value="InterPro"/>
</dbReference>
<dbReference type="HOGENOM" id="CLU_027719_2_1_6"/>
<dbReference type="PANTHER" id="PTHR34315">
    <property type="match status" value="1"/>
</dbReference>
<name>Q3J8H4_NITOC</name>
<gene>
    <name evidence="2" type="ordered locus">Noc_2416</name>
</gene>
<dbReference type="STRING" id="323261.Noc_2416"/>
<dbReference type="Gene3D" id="2.60.130.10">
    <property type="entry name" value="Aromatic compound dioxygenase"/>
    <property type="match status" value="1"/>
</dbReference>
<organism evidence="2 3">
    <name type="scientific">Nitrosococcus oceani (strain ATCC 19707 / BCRC 17464 / JCM 30415 / NCIMB 11848 / C-107)</name>
    <dbReference type="NCBI Taxonomy" id="323261"/>
    <lineage>
        <taxon>Bacteria</taxon>
        <taxon>Pseudomonadati</taxon>
        <taxon>Pseudomonadota</taxon>
        <taxon>Gammaproteobacteria</taxon>
        <taxon>Chromatiales</taxon>
        <taxon>Chromatiaceae</taxon>
        <taxon>Nitrosococcus</taxon>
    </lineage>
</organism>
<dbReference type="EMBL" id="CP000127">
    <property type="protein sequence ID" value="ABA58872.1"/>
    <property type="molecule type" value="Genomic_DNA"/>
</dbReference>
<reference evidence="3" key="1">
    <citation type="journal article" date="2006" name="Appl. Environ. Microbiol.">
        <title>Complete genome sequence of the marine, chemolithoautotrophic, ammonia-oxidizing bacterium Nitrosococcus oceani ATCC 19707.</title>
        <authorList>
            <person name="Klotz M.G."/>
            <person name="Arp D.J."/>
            <person name="Chain P.S.G."/>
            <person name="El-Sheikh A.F."/>
            <person name="Hauser L.J."/>
            <person name="Hommes N.G."/>
            <person name="Larimer F.W."/>
            <person name="Malfatti S.A."/>
            <person name="Norton J.M."/>
            <person name="Poret-Peterson A.T."/>
            <person name="Vergez L.M."/>
            <person name="Ward B.B."/>
        </authorList>
    </citation>
    <scope>NUCLEOTIDE SEQUENCE [LARGE SCALE GENOMIC DNA]</scope>
    <source>
        <strain evidence="3">ATCC 19707 / BCRC 17464 / NCIMB 11848 / C-107</strain>
    </source>
</reference>
<dbReference type="InParanoid" id="Q3J8H4"/>
<dbReference type="RefSeq" id="WP_002808536.1">
    <property type="nucleotide sequence ID" value="NC_007484.1"/>
</dbReference>
<dbReference type="PANTHER" id="PTHR34315:SF1">
    <property type="entry name" value="INTRADIOL RING-CLEAVAGE DIOXYGENASES DOMAIN-CONTAINING PROTEIN-RELATED"/>
    <property type="match status" value="1"/>
</dbReference>
<keyword evidence="2" id="KW-0223">Dioxygenase</keyword>
<dbReference type="KEGG" id="noc:Noc_2416"/>
<proteinExistence type="predicted"/>
<dbReference type="InterPro" id="IPR015889">
    <property type="entry name" value="Intradiol_dOase_core"/>
</dbReference>
<dbReference type="GO" id="GO:0018576">
    <property type="term" value="F:catechol 1,2-dioxygenase activity"/>
    <property type="evidence" value="ECO:0007669"/>
    <property type="project" value="UniProtKB-EC"/>
</dbReference>
<keyword evidence="2" id="KW-0560">Oxidoreductase</keyword>
<dbReference type="PROSITE" id="PS51318">
    <property type="entry name" value="TAT"/>
    <property type="match status" value="1"/>
</dbReference>
<dbReference type="eggNOG" id="COG3485">
    <property type="taxonomic scope" value="Bacteria"/>
</dbReference>
<sequence length="256" mass="28407">MKRNLVNKMGVGRHLSRREMLLLTGVTAASLVMGRHVRGQSAPGAPAQIPDKRAMPSCVVRPQQTEGPYFVDEKLKRSDIRFEPSDHSVKEGVPLRLVFRVSRIEGSACTPLSGAMVDVWQCDALGVYSDVQDINGLFDTRGKKFLRGYQITDASGKVEFVTIYPGWYPGRTVHIHFKIRTDPASPRGHEFTSQLYFDDSLTDRVHAQAPYATRGQRTLRNAGDRIFQGGGNELILPLAKEAADYAGTFDIGLQMT</sequence>
<dbReference type="Proteomes" id="UP000006838">
    <property type="component" value="Chromosome"/>
</dbReference>
<dbReference type="InterPro" id="IPR000627">
    <property type="entry name" value="Intradiol_dOase_C"/>
</dbReference>
<dbReference type="CDD" id="cd03457">
    <property type="entry name" value="intradiol_dioxygenase_like"/>
    <property type="match status" value="1"/>
</dbReference>
<protein>
    <submittedName>
        <fullName evidence="2">Intradiol ring-cleavage dioxygenase</fullName>
        <ecNumber evidence="2">1.13.11.1</ecNumber>
    </submittedName>
</protein>
<dbReference type="EC" id="1.13.11.1" evidence="2"/>
<feature type="domain" description="Intradiol ring-cleavage dioxygenases" evidence="1">
    <location>
        <begin position="66"/>
        <end position="198"/>
    </location>
</feature>